<evidence type="ECO:0000313" key="9">
    <source>
        <dbReference type="EMBL" id="KCZ82554.1"/>
    </source>
</evidence>
<dbReference type="Pfam" id="PF03901">
    <property type="entry name" value="Glyco_transf_22"/>
    <property type="match status" value="1"/>
</dbReference>
<evidence type="ECO:0000256" key="7">
    <source>
        <dbReference type="ARBA" id="ARBA00023136"/>
    </source>
</evidence>
<dbReference type="PANTHER" id="PTHR22760">
    <property type="entry name" value="GLYCOSYLTRANSFERASE"/>
    <property type="match status" value="1"/>
</dbReference>
<dbReference type="AlphaFoldDB" id="A0A059F6E2"/>
<gene>
    <name evidence="9" type="ORF">H312_00212</name>
</gene>
<organism evidence="9 10">
    <name type="scientific">Anncaliia algerae PRA339</name>
    <dbReference type="NCBI Taxonomy" id="1288291"/>
    <lineage>
        <taxon>Eukaryota</taxon>
        <taxon>Fungi</taxon>
        <taxon>Fungi incertae sedis</taxon>
        <taxon>Microsporidia</taxon>
        <taxon>Tubulinosematoidea</taxon>
        <taxon>Tubulinosematidae</taxon>
        <taxon>Anncaliia</taxon>
    </lineage>
</organism>
<evidence type="ECO:0000256" key="5">
    <source>
        <dbReference type="ARBA" id="ARBA00022824"/>
    </source>
</evidence>
<keyword evidence="4 8" id="KW-0812">Transmembrane</keyword>
<keyword evidence="2 8" id="KW-0328">Glycosyltransferase</keyword>
<dbReference type="GO" id="GO:0005789">
    <property type="term" value="C:endoplasmic reticulum membrane"/>
    <property type="evidence" value="ECO:0007669"/>
    <property type="project" value="UniProtKB-SubCell"/>
</dbReference>
<keyword evidence="10" id="KW-1185">Reference proteome</keyword>
<feature type="transmembrane region" description="Helical" evidence="8">
    <location>
        <begin position="201"/>
        <end position="222"/>
    </location>
</feature>
<comment type="similarity">
    <text evidence="8">Belongs to the glycosyltransferase 22 family.</text>
</comment>
<feature type="transmembrane region" description="Helical" evidence="8">
    <location>
        <begin position="330"/>
        <end position="356"/>
    </location>
</feature>
<reference evidence="10" key="1">
    <citation type="submission" date="2013-02" db="EMBL/GenBank/DDBJ databases">
        <authorList>
            <consortium name="The Broad Institute Genome Sequencing Platform"/>
            <person name="Cuomo C."/>
            <person name="Becnel J."/>
            <person name="Sanscrainte N."/>
            <person name="Walker B."/>
            <person name="Young S.K."/>
            <person name="Zeng Q."/>
            <person name="Gargeya S."/>
            <person name="Fitzgerald M."/>
            <person name="Haas B."/>
            <person name="Abouelleil A."/>
            <person name="Alvarado L."/>
            <person name="Arachchi H.M."/>
            <person name="Berlin A.M."/>
            <person name="Chapman S.B."/>
            <person name="Dewar J."/>
            <person name="Goldberg J."/>
            <person name="Griggs A."/>
            <person name="Gujja S."/>
            <person name="Hansen M."/>
            <person name="Howarth C."/>
            <person name="Imamovic A."/>
            <person name="Larimer J."/>
            <person name="McCowan C."/>
            <person name="Murphy C."/>
            <person name="Neiman D."/>
            <person name="Pearson M."/>
            <person name="Priest M."/>
            <person name="Roberts A."/>
            <person name="Saif S."/>
            <person name="Shea T."/>
            <person name="Sisk P."/>
            <person name="Sykes S."/>
            <person name="Wortman J."/>
            <person name="Nusbaum C."/>
            <person name="Birren B."/>
        </authorList>
    </citation>
    <scope>NUCLEOTIDE SEQUENCE [LARGE SCALE GENOMIC DNA]</scope>
    <source>
        <strain evidence="10">PRA339</strain>
    </source>
</reference>
<dbReference type="OrthoDB" id="416834at2759"/>
<comment type="subcellular location">
    <subcellularLocation>
        <location evidence="1 8">Endoplasmic reticulum membrane</location>
        <topology evidence="1 8">Multi-pass membrane protein</topology>
    </subcellularLocation>
</comment>
<keyword evidence="3" id="KW-0808">Transferase</keyword>
<dbReference type="HOGENOM" id="CLU_556618_0_0_1"/>
<accession>A0A059F6E2</accession>
<evidence type="ECO:0000313" key="10">
    <source>
        <dbReference type="Proteomes" id="UP000030655"/>
    </source>
</evidence>
<reference evidence="9 10" key="2">
    <citation type="submission" date="2014-03" db="EMBL/GenBank/DDBJ databases">
        <title>The Genome Sequence of Anncaliia algerae insect isolate PRA339.</title>
        <authorList>
            <consortium name="The Broad Institute Genome Sequencing Platform"/>
            <consortium name="The Broad Institute Genome Sequencing Center for Infectious Disease"/>
            <person name="Cuomo C."/>
            <person name="Becnel J."/>
            <person name="Sanscrainte N."/>
            <person name="Walker B."/>
            <person name="Young S.K."/>
            <person name="Zeng Q."/>
            <person name="Gargeya S."/>
            <person name="Fitzgerald M."/>
            <person name="Haas B."/>
            <person name="Abouelleil A."/>
            <person name="Alvarado L."/>
            <person name="Arachchi H.M."/>
            <person name="Berlin A.M."/>
            <person name="Chapman S.B."/>
            <person name="Dewar J."/>
            <person name="Goldberg J."/>
            <person name="Griggs A."/>
            <person name="Gujja S."/>
            <person name="Hansen M."/>
            <person name="Howarth C."/>
            <person name="Imamovic A."/>
            <person name="Larimer J."/>
            <person name="McCowan C."/>
            <person name="Murphy C."/>
            <person name="Neiman D."/>
            <person name="Pearson M."/>
            <person name="Priest M."/>
            <person name="Roberts A."/>
            <person name="Saif S."/>
            <person name="Shea T."/>
            <person name="Sisk P."/>
            <person name="Sykes S."/>
            <person name="Wortman J."/>
            <person name="Nusbaum C."/>
            <person name="Birren B."/>
        </authorList>
    </citation>
    <scope>NUCLEOTIDE SEQUENCE [LARGE SCALE GENOMIC DNA]</scope>
    <source>
        <strain evidence="9 10">PRA339</strain>
    </source>
</reference>
<dbReference type="STRING" id="1288291.A0A059F6E2"/>
<dbReference type="Proteomes" id="UP000030655">
    <property type="component" value="Unassembled WGS sequence"/>
</dbReference>
<keyword evidence="5 8" id="KW-0256">Endoplasmic reticulum</keyword>
<feature type="transmembrane region" description="Helical" evidence="8">
    <location>
        <begin position="260"/>
        <end position="279"/>
    </location>
</feature>
<dbReference type="InterPro" id="IPR005599">
    <property type="entry name" value="GPI_mannosylTrfase"/>
</dbReference>
<feature type="transmembrane region" description="Helical" evidence="8">
    <location>
        <begin position="89"/>
        <end position="110"/>
    </location>
</feature>
<dbReference type="GO" id="GO:0000030">
    <property type="term" value="F:mannosyltransferase activity"/>
    <property type="evidence" value="ECO:0007669"/>
    <property type="project" value="TreeGrafter"/>
</dbReference>
<feature type="transmembrane region" description="Helical" evidence="8">
    <location>
        <begin position="61"/>
        <end position="82"/>
    </location>
</feature>
<keyword evidence="7 8" id="KW-0472">Membrane</keyword>
<name>A0A059F6E2_9MICR</name>
<evidence type="ECO:0000256" key="3">
    <source>
        <dbReference type="ARBA" id="ARBA00022679"/>
    </source>
</evidence>
<evidence type="ECO:0000256" key="2">
    <source>
        <dbReference type="ARBA" id="ARBA00022676"/>
    </source>
</evidence>
<dbReference type="VEuPathDB" id="MicrosporidiaDB:H312_00212"/>
<feature type="transmembrane region" description="Helical" evidence="8">
    <location>
        <begin position="16"/>
        <end position="35"/>
    </location>
</feature>
<dbReference type="EMBL" id="KK365130">
    <property type="protein sequence ID" value="KCZ82554.1"/>
    <property type="molecule type" value="Genomic_DNA"/>
</dbReference>
<sequence>MISKIYNKILYSNKHLLTFFIIYRIINSFFLFTMFEPDEFFQNIEPITYLLSGKNSLSWDILVGIRSINYSLIFYLPLLLSYKLNSITLAYVSVKFMNGIIAGLNDYFTVKIGQLYNIDAVPITVLHHGLWLYSSRSHINSFEMFICTSSFYFLEKFKRSSAKNKRKESFYLRLFLYLSLIGTFLRPSAFIMNLIPFMYCVYNMKLTLFLFSFIPELTLLLLTMIYNDYIFYQEFILVPYNFVKYNVLYNVQELFGTLPFYIYFLFAFVIMGPSLFYYLRNFKKNKMISACALLFYIFYSLQGHKEMRFLIPMIPFVNIIASSSNKKNLFFFYISFIIGIIAGISHQSILPTLWTLNKEISRENKQRNILFLTTPYIFPSFALLANKNVSVKCLSGNPNIFEKVQHPKVYKRFKEKIIVGEDTLVYEQVMKGNFTFDGYDLLVFNSLYYELLKKSLQGNYKMIGKHDYYLIDLPHSPDNKFYVLKRIENK</sequence>
<protein>
    <recommendedName>
        <fullName evidence="8">Mannosyltransferase</fullName>
        <ecNumber evidence="8">2.4.1.-</ecNumber>
    </recommendedName>
</protein>
<evidence type="ECO:0000256" key="1">
    <source>
        <dbReference type="ARBA" id="ARBA00004477"/>
    </source>
</evidence>
<proteinExistence type="inferred from homology"/>
<feature type="transmembrane region" description="Helical" evidence="8">
    <location>
        <begin position="174"/>
        <end position="195"/>
    </location>
</feature>
<keyword evidence="6 8" id="KW-1133">Transmembrane helix</keyword>
<evidence type="ECO:0000256" key="4">
    <source>
        <dbReference type="ARBA" id="ARBA00022692"/>
    </source>
</evidence>
<evidence type="ECO:0000256" key="8">
    <source>
        <dbReference type="RuleBase" id="RU363075"/>
    </source>
</evidence>
<dbReference type="EC" id="2.4.1.-" evidence="8"/>
<evidence type="ECO:0000256" key="6">
    <source>
        <dbReference type="ARBA" id="ARBA00022989"/>
    </source>
</evidence>